<proteinExistence type="predicted"/>
<evidence type="ECO:0000313" key="3">
    <source>
        <dbReference type="Proteomes" id="UP000192418"/>
    </source>
</evidence>
<gene>
    <name evidence="2" type="ORF">SAMN02746065_104155</name>
</gene>
<dbReference type="OrthoDB" id="5419931at2"/>
<dbReference type="InterPro" id="IPR012336">
    <property type="entry name" value="Thioredoxin-like_fold"/>
</dbReference>
<dbReference type="EMBL" id="FWXY01000004">
    <property type="protein sequence ID" value="SMC55979.1"/>
    <property type="molecule type" value="Genomic_DNA"/>
</dbReference>
<dbReference type="STRING" id="1121400.SAMN02746065_104155"/>
<dbReference type="InterPro" id="IPR011989">
    <property type="entry name" value="ARM-like"/>
</dbReference>
<dbReference type="InterPro" id="IPR016024">
    <property type="entry name" value="ARM-type_fold"/>
</dbReference>
<dbReference type="Pfam" id="PF13192">
    <property type="entry name" value="Thioredoxin_3"/>
    <property type="match status" value="1"/>
</dbReference>
<feature type="domain" description="Thioredoxin-like fold" evidence="1">
    <location>
        <begin position="115"/>
        <end position="189"/>
    </location>
</feature>
<dbReference type="Proteomes" id="UP000192418">
    <property type="component" value="Unassembled WGS sequence"/>
</dbReference>
<dbReference type="Gene3D" id="1.25.10.10">
    <property type="entry name" value="Leucine-rich Repeat Variant"/>
    <property type="match status" value="1"/>
</dbReference>
<organism evidence="2 3">
    <name type="scientific">Desulfocicer vacuolatum DSM 3385</name>
    <dbReference type="NCBI Taxonomy" id="1121400"/>
    <lineage>
        <taxon>Bacteria</taxon>
        <taxon>Pseudomonadati</taxon>
        <taxon>Thermodesulfobacteriota</taxon>
        <taxon>Desulfobacteria</taxon>
        <taxon>Desulfobacterales</taxon>
        <taxon>Desulfobacteraceae</taxon>
        <taxon>Desulfocicer</taxon>
    </lineage>
</organism>
<name>A0A1W2A5H4_9BACT</name>
<reference evidence="2 3" key="1">
    <citation type="submission" date="2017-04" db="EMBL/GenBank/DDBJ databases">
        <authorList>
            <person name="Afonso C.L."/>
            <person name="Miller P.J."/>
            <person name="Scott M.A."/>
            <person name="Spackman E."/>
            <person name="Goraichik I."/>
            <person name="Dimitrov K.M."/>
            <person name="Suarez D.L."/>
            <person name="Swayne D.E."/>
        </authorList>
    </citation>
    <scope>NUCLEOTIDE SEQUENCE [LARGE SCALE GENOMIC DNA]</scope>
    <source>
        <strain evidence="2 3">DSM 3385</strain>
    </source>
</reference>
<dbReference type="SUPFAM" id="SSF52833">
    <property type="entry name" value="Thioredoxin-like"/>
    <property type="match status" value="1"/>
</dbReference>
<dbReference type="Gene3D" id="3.40.30.80">
    <property type="match status" value="1"/>
</dbReference>
<dbReference type="InterPro" id="IPR036249">
    <property type="entry name" value="Thioredoxin-like_sf"/>
</dbReference>
<dbReference type="AlphaFoldDB" id="A0A1W2A5H4"/>
<accession>A0A1W2A5H4</accession>
<dbReference type="RefSeq" id="WP_084067379.1">
    <property type="nucleotide sequence ID" value="NZ_FWXY01000004.1"/>
</dbReference>
<evidence type="ECO:0000259" key="1">
    <source>
        <dbReference type="Pfam" id="PF13192"/>
    </source>
</evidence>
<keyword evidence="3" id="KW-1185">Reference proteome</keyword>
<dbReference type="SUPFAM" id="SSF48371">
    <property type="entry name" value="ARM repeat"/>
    <property type="match status" value="1"/>
</dbReference>
<protein>
    <submittedName>
        <fullName evidence="2">Thioredoxin domain-containing protein</fullName>
    </submittedName>
</protein>
<evidence type="ECO:0000313" key="2">
    <source>
        <dbReference type="EMBL" id="SMC55979.1"/>
    </source>
</evidence>
<sequence>MNDKDRAGIEMWVKQRKDNIELGTVLLGTPEDAVLEKFCGSLMETAPFITVKSLENKGKLLPEIQVMENVSFSALPLEKLLPPFLESLDLAGGSPAVMEQGVKALLSNIDMPVDLKLYVASQCPHCPGVIRSMVHLAAASKQVHLHVIDGTWFDKAAADDGVLSAPCLILDNDFRWTGDVSMKEVVEMMIRRDPATLTTASLRRVLEEGNAAWIFEKMKAANVIFPGFIGLLIHEIWSVRLGAMVVVEELAQDVPDLALQLVPLILPGFEGADVTVKGDILYALGEVGDLSVADTIARMMATFEDEALVEAAEDALAAIKERA</sequence>